<keyword evidence="3 7" id="KW-0175">Coiled coil</keyword>
<proteinExistence type="inferred from homology"/>
<comment type="similarity">
    <text evidence="6">Belongs to the IFT81 family.</text>
</comment>
<feature type="coiled-coil region" evidence="7">
    <location>
        <begin position="410"/>
        <end position="444"/>
    </location>
</feature>
<keyword evidence="2" id="KW-0970">Cilium biogenesis/degradation</keyword>
<dbReference type="PANTHER" id="PTHR15614:SF2">
    <property type="entry name" value="INTRAFLAGELLAR TRANSPORT PROTEIN 81 HOMOLOG"/>
    <property type="match status" value="1"/>
</dbReference>
<dbReference type="GO" id="GO:0036064">
    <property type="term" value="C:ciliary basal body"/>
    <property type="evidence" value="ECO:0007669"/>
    <property type="project" value="TreeGrafter"/>
</dbReference>
<dbReference type="Gene3D" id="1.10.418.70">
    <property type="entry name" value="Intraflagellar transport protein 81, N-terminal domain"/>
    <property type="match status" value="1"/>
</dbReference>
<dbReference type="EMBL" id="HBFC01027729">
    <property type="protein sequence ID" value="CAD8715174.1"/>
    <property type="molecule type" value="Transcribed_RNA"/>
</dbReference>
<dbReference type="GO" id="GO:0015631">
    <property type="term" value="F:tubulin binding"/>
    <property type="evidence" value="ECO:0007669"/>
    <property type="project" value="InterPro"/>
</dbReference>
<feature type="coiled-coil region" evidence="7">
    <location>
        <begin position="138"/>
        <end position="196"/>
    </location>
</feature>
<protein>
    <recommendedName>
        <fullName evidence="8">IFT81 calponin homology domain-containing protein</fullName>
    </recommendedName>
</protein>
<dbReference type="GO" id="GO:0042073">
    <property type="term" value="P:intraciliary transport"/>
    <property type="evidence" value="ECO:0007669"/>
    <property type="project" value="InterPro"/>
</dbReference>
<reference evidence="9" key="1">
    <citation type="submission" date="2021-01" db="EMBL/GenBank/DDBJ databases">
        <authorList>
            <person name="Corre E."/>
            <person name="Pelletier E."/>
            <person name="Niang G."/>
            <person name="Scheremetjew M."/>
            <person name="Finn R."/>
            <person name="Kale V."/>
            <person name="Holt S."/>
            <person name="Cochrane G."/>
            <person name="Meng A."/>
            <person name="Brown T."/>
            <person name="Cohen L."/>
        </authorList>
    </citation>
    <scope>NUCLEOTIDE SEQUENCE</scope>
    <source>
        <strain evidence="9">SL-175</strain>
    </source>
</reference>
<dbReference type="GO" id="GO:0030992">
    <property type="term" value="C:intraciliary transport particle B"/>
    <property type="evidence" value="ECO:0007669"/>
    <property type="project" value="InterPro"/>
</dbReference>
<feature type="domain" description="IFT81 calponin homology" evidence="8">
    <location>
        <begin position="6"/>
        <end position="125"/>
    </location>
</feature>
<dbReference type="AlphaFoldDB" id="A0A7S0SSR2"/>
<accession>A0A7S0SSR2</accession>
<dbReference type="InterPro" id="IPR029600">
    <property type="entry name" value="IFT81"/>
</dbReference>
<name>A0A7S0SSR2_9CHLO</name>
<comment type="subcellular location">
    <subcellularLocation>
        <location evidence="1">Cell projection</location>
        <location evidence="1">Cilium</location>
    </subcellularLocation>
</comment>
<sequence length="671" mass="75472">MLAGQDITFIVNKLKEPPFAYSELTGPSFSEKSADELRQLVSDVFGAVSPAVGVKDIGAEDPERTTSRLLDFLRFVKYKPEVDELTLRNGWNSGEHEVVYPALKWVLNNLPRCERYAYVGYFMNDVQVPADFGMDPEVQDLLNQCHELQRQFVDAHKEVDKTRKTSKDPVKLKERIAELEQDKEQVTSRIAATKAKVASKVGDKSQLGELSRLANGLRTAQEAEHDLQQQLHHEYDRKEQAEHKYQRTAVRLREIRASISTGSSTALLAQLAEEVSTNRILVSETKPLELEKKNGRLMSVRNVLRTPMQTDADLHEQTHQVNMLNTSVRELEERRTQLVSARDGDAQLRQQAQVAKSVAGKREAIFAKRDKLTARKSTLHSDYEKSATRTEDNKAKVLKGEDWTQKFNTVKAKLEQYKRLKGELDEMNLEAAVLARTEALLEEQQQRVMGDVAEEEKRAGVAGFAEAQETLEQVSRAKGTIDAEKGSTLEEISKFVSEINTAIKERKGKLAPQIKALREMRQKFQELEAKHEEKKKAHDAAAAGYHSKREKLEGEVRALKSQVGGDEGKFHYLGVMGSLTDTHIKRITSGQNSTALKAAYVKRAEETEEKTNHLKARQKAVKDGFSSGLDQIEVLKDLYRLMDTKLRAGRKYLGDAAAGESNFGGANVLSM</sequence>
<dbReference type="InterPro" id="IPR041146">
    <property type="entry name" value="IFT81_CH"/>
</dbReference>
<keyword evidence="4" id="KW-0969">Cilium</keyword>
<evidence type="ECO:0000256" key="2">
    <source>
        <dbReference type="ARBA" id="ARBA00022794"/>
    </source>
</evidence>
<evidence type="ECO:0000256" key="7">
    <source>
        <dbReference type="SAM" id="Coils"/>
    </source>
</evidence>
<organism evidence="9">
    <name type="scientific">Mantoniella antarctica</name>
    <dbReference type="NCBI Taxonomy" id="81844"/>
    <lineage>
        <taxon>Eukaryota</taxon>
        <taxon>Viridiplantae</taxon>
        <taxon>Chlorophyta</taxon>
        <taxon>Mamiellophyceae</taxon>
        <taxon>Mamiellales</taxon>
        <taxon>Mamiellaceae</taxon>
        <taxon>Mantoniella</taxon>
    </lineage>
</organism>
<evidence type="ECO:0000256" key="4">
    <source>
        <dbReference type="ARBA" id="ARBA00023069"/>
    </source>
</evidence>
<evidence type="ECO:0000256" key="5">
    <source>
        <dbReference type="ARBA" id="ARBA00023273"/>
    </source>
</evidence>
<evidence type="ECO:0000256" key="3">
    <source>
        <dbReference type="ARBA" id="ARBA00023054"/>
    </source>
</evidence>
<evidence type="ECO:0000256" key="1">
    <source>
        <dbReference type="ARBA" id="ARBA00004138"/>
    </source>
</evidence>
<keyword evidence="5" id="KW-0966">Cell projection</keyword>
<dbReference type="Pfam" id="PF18383">
    <property type="entry name" value="IFT81_CH"/>
    <property type="match status" value="1"/>
</dbReference>
<evidence type="ECO:0000256" key="6">
    <source>
        <dbReference type="ARBA" id="ARBA00043983"/>
    </source>
</evidence>
<dbReference type="InterPro" id="IPR043016">
    <property type="entry name" value="IFT81_N_sf"/>
</dbReference>
<dbReference type="PANTHER" id="PTHR15614">
    <property type="entry name" value="INTRAFLAGELLAR TRANSPORT PROTEIN 81 HOMOLOG"/>
    <property type="match status" value="1"/>
</dbReference>
<evidence type="ECO:0000259" key="8">
    <source>
        <dbReference type="Pfam" id="PF18383"/>
    </source>
</evidence>
<gene>
    <name evidence="9" type="ORF">MANT1106_LOCUS16644</name>
</gene>
<dbReference type="GO" id="GO:0060271">
    <property type="term" value="P:cilium assembly"/>
    <property type="evidence" value="ECO:0007669"/>
    <property type="project" value="InterPro"/>
</dbReference>
<feature type="coiled-coil region" evidence="7">
    <location>
        <begin position="514"/>
        <end position="562"/>
    </location>
</feature>
<evidence type="ECO:0000313" key="9">
    <source>
        <dbReference type="EMBL" id="CAD8715174.1"/>
    </source>
</evidence>